<dbReference type="AlphaFoldDB" id="A0A6N2LQ28"/>
<dbReference type="PANTHER" id="PTHR11125">
    <property type="entry name" value="SUPPRESSOR OF TY 5"/>
    <property type="match status" value="1"/>
</dbReference>
<reference evidence="3" key="1">
    <citation type="submission" date="2019-03" db="EMBL/GenBank/DDBJ databases">
        <authorList>
            <person name="Mank J."/>
            <person name="Almeida P."/>
        </authorList>
    </citation>
    <scope>NUCLEOTIDE SEQUENCE</scope>
    <source>
        <strain evidence="3">78183</strain>
    </source>
</reference>
<protein>
    <recommendedName>
        <fullName evidence="2">Spt5 KOW domain-containing protein</fullName>
    </recommendedName>
</protein>
<evidence type="ECO:0000313" key="3">
    <source>
        <dbReference type="EMBL" id="VFU43249.1"/>
    </source>
</evidence>
<evidence type="ECO:0000259" key="2">
    <source>
        <dbReference type="Pfam" id="PF23290"/>
    </source>
</evidence>
<dbReference type="PANTHER" id="PTHR11125:SF8">
    <property type="entry name" value="PROTEIN RNA-DIRECTED DNA METHYLATION 3"/>
    <property type="match status" value="1"/>
</dbReference>
<dbReference type="InterPro" id="IPR014722">
    <property type="entry name" value="Rib_uL2_dom2"/>
</dbReference>
<dbReference type="FunFam" id="2.30.30.30:FF:000053">
    <property type="entry name" value="Protein RNA-directed DNA methylation 3"/>
    <property type="match status" value="1"/>
</dbReference>
<dbReference type="GO" id="GO:0006357">
    <property type="term" value="P:regulation of transcription by RNA polymerase II"/>
    <property type="evidence" value="ECO:0007669"/>
    <property type="project" value="InterPro"/>
</dbReference>
<feature type="region of interest" description="Disordered" evidence="1">
    <location>
        <begin position="62"/>
        <end position="148"/>
    </location>
</feature>
<dbReference type="EMBL" id="CAADRP010001596">
    <property type="protein sequence ID" value="VFU43249.1"/>
    <property type="molecule type" value="Genomic_DNA"/>
</dbReference>
<dbReference type="GO" id="GO:0003729">
    <property type="term" value="F:mRNA binding"/>
    <property type="evidence" value="ECO:0007669"/>
    <property type="project" value="TreeGrafter"/>
</dbReference>
<dbReference type="InterPro" id="IPR041978">
    <property type="entry name" value="KOW_Spt5_5"/>
</dbReference>
<feature type="domain" description="Spt5 KOW" evidence="2">
    <location>
        <begin position="14"/>
        <end position="58"/>
    </location>
</feature>
<proteinExistence type="predicted"/>
<dbReference type="GO" id="GO:0032784">
    <property type="term" value="P:regulation of DNA-templated transcription elongation"/>
    <property type="evidence" value="ECO:0007669"/>
    <property type="project" value="InterPro"/>
</dbReference>
<name>A0A6N2LQ28_SALVM</name>
<sequence>MHFNQGDKDGLFSIGQTLRIRVGPLKGYLCQVVALRYSDVTVKLGSQQKVLTVKSEHLSELRAKSSAMSLSDDPRSGSFKPFDLLGNEGGSGGWTGGAGTSTEGDGWNAGGLSTERASWSRSGFTLQPETNTVNPSNSVDNEPNKGSS</sequence>
<dbReference type="InterPro" id="IPR039659">
    <property type="entry name" value="SPT5"/>
</dbReference>
<gene>
    <name evidence="3" type="ORF">SVIM_LOCUS263592</name>
</gene>
<dbReference type="GO" id="GO:0006368">
    <property type="term" value="P:transcription elongation by RNA polymerase II"/>
    <property type="evidence" value="ECO:0007669"/>
    <property type="project" value="TreeGrafter"/>
</dbReference>
<feature type="compositionally biased region" description="Gly residues" evidence="1">
    <location>
        <begin position="87"/>
        <end position="99"/>
    </location>
</feature>
<accession>A0A6N2LQ28</accession>
<dbReference type="GO" id="GO:0032044">
    <property type="term" value="C:DSIF complex"/>
    <property type="evidence" value="ECO:0007669"/>
    <property type="project" value="TreeGrafter"/>
</dbReference>
<dbReference type="Gene3D" id="2.30.30.30">
    <property type="match status" value="1"/>
</dbReference>
<organism evidence="3">
    <name type="scientific">Salix viminalis</name>
    <name type="common">Common osier</name>
    <name type="synonym">Basket willow</name>
    <dbReference type="NCBI Taxonomy" id="40686"/>
    <lineage>
        <taxon>Eukaryota</taxon>
        <taxon>Viridiplantae</taxon>
        <taxon>Streptophyta</taxon>
        <taxon>Embryophyta</taxon>
        <taxon>Tracheophyta</taxon>
        <taxon>Spermatophyta</taxon>
        <taxon>Magnoliopsida</taxon>
        <taxon>eudicotyledons</taxon>
        <taxon>Gunneridae</taxon>
        <taxon>Pentapetalae</taxon>
        <taxon>rosids</taxon>
        <taxon>fabids</taxon>
        <taxon>Malpighiales</taxon>
        <taxon>Salicaceae</taxon>
        <taxon>Saliceae</taxon>
        <taxon>Salix</taxon>
    </lineage>
</organism>
<dbReference type="Pfam" id="PF23290">
    <property type="entry name" value="KOW5_SPT5"/>
    <property type="match status" value="1"/>
</dbReference>
<evidence type="ECO:0000256" key="1">
    <source>
        <dbReference type="SAM" id="MobiDB-lite"/>
    </source>
</evidence>
<feature type="compositionally biased region" description="Polar residues" evidence="1">
    <location>
        <begin position="115"/>
        <end position="148"/>
    </location>
</feature>